<dbReference type="EMBL" id="DWXE01000022">
    <property type="protein sequence ID" value="HJB91087.1"/>
    <property type="molecule type" value="Genomic_DNA"/>
</dbReference>
<dbReference type="Pfam" id="PF13669">
    <property type="entry name" value="Glyoxalase_4"/>
    <property type="match status" value="1"/>
</dbReference>
<dbReference type="PROSITE" id="PS51819">
    <property type="entry name" value="VOC"/>
    <property type="match status" value="1"/>
</dbReference>
<evidence type="ECO:0000313" key="3">
    <source>
        <dbReference type="Proteomes" id="UP000886883"/>
    </source>
</evidence>
<proteinExistence type="predicted"/>
<evidence type="ECO:0000313" key="2">
    <source>
        <dbReference type="EMBL" id="HJB91087.1"/>
    </source>
</evidence>
<organism evidence="2 3">
    <name type="scientific">Candidatus Eisenbergiella merdigallinarum</name>
    <dbReference type="NCBI Taxonomy" id="2838552"/>
    <lineage>
        <taxon>Bacteria</taxon>
        <taxon>Bacillati</taxon>
        <taxon>Bacillota</taxon>
        <taxon>Clostridia</taxon>
        <taxon>Lachnospirales</taxon>
        <taxon>Lachnospiraceae</taxon>
        <taxon>Eisenbergiella</taxon>
    </lineage>
</organism>
<gene>
    <name evidence="2" type="ORF">H9763_06410</name>
</gene>
<accession>A0A9D2SDY4</accession>
<dbReference type="AlphaFoldDB" id="A0A9D2SDY4"/>
<reference evidence="2" key="1">
    <citation type="journal article" date="2021" name="PeerJ">
        <title>Extensive microbial diversity within the chicken gut microbiome revealed by metagenomics and culture.</title>
        <authorList>
            <person name="Gilroy R."/>
            <person name="Ravi A."/>
            <person name="Getino M."/>
            <person name="Pursley I."/>
            <person name="Horton D.L."/>
            <person name="Alikhan N.F."/>
            <person name="Baker D."/>
            <person name="Gharbi K."/>
            <person name="Hall N."/>
            <person name="Watson M."/>
            <person name="Adriaenssens E.M."/>
            <person name="Foster-Nyarko E."/>
            <person name="Jarju S."/>
            <person name="Secka A."/>
            <person name="Antonio M."/>
            <person name="Oren A."/>
            <person name="Chaudhuri R.R."/>
            <person name="La Ragione R."/>
            <person name="Hildebrand F."/>
            <person name="Pallen M.J."/>
        </authorList>
    </citation>
    <scope>NUCLEOTIDE SEQUENCE</scope>
    <source>
        <strain evidence="2">USAMLcec3-2134</strain>
    </source>
</reference>
<feature type="domain" description="VOC" evidence="1">
    <location>
        <begin position="2"/>
        <end position="129"/>
    </location>
</feature>
<comment type="caution">
    <text evidence="2">The sequence shown here is derived from an EMBL/GenBank/DDBJ whole genome shotgun (WGS) entry which is preliminary data.</text>
</comment>
<dbReference type="SUPFAM" id="SSF54593">
    <property type="entry name" value="Glyoxalase/Bleomycin resistance protein/Dihydroxybiphenyl dioxygenase"/>
    <property type="match status" value="1"/>
</dbReference>
<dbReference type="Gene3D" id="3.10.180.10">
    <property type="entry name" value="2,3-Dihydroxybiphenyl 1,2-Dioxygenase, domain 1"/>
    <property type="match status" value="1"/>
</dbReference>
<dbReference type="InterPro" id="IPR037523">
    <property type="entry name" value="VOC_core"/>
</dbReference>
<reference evidence="2" key="2">
    <citation type="submission" date="2021-04" db="EMBL/GenBank/DDBJ databases">
        <authorList>
            <person name="Gilroy R."/>
        </authorList>
    </citation>
    <scope>NUCLEOTIDE SEQUENCE</scope>
    <source>
        <strain evidence="2">USAMLcec3-2134</strain>
    </source>
</reference>
<protein>
    <submittedName>
        <fullName evidence="2">VOC family protein</fullName>
    </submittedName>
</protein>
<dbReference type="InterPro" id="IPR029068">
    <property type="entry name" value="Glyas_Bleomycin-R_OHBP_Dase"/>
</dbReference>
<name>A0A9D2SDY4_9FIRM</name>
<dbReference type="Proteomes" id="UP000886883">
    <property type="component" value="Unassembled WGS sequence"/>
</dbReference>
<sequence>MNIHHIGYLVKRLEKAAAAFEALGYGREGDVTRDELRGIDILFLEKDGYRIELVSPYRPDSVVSGLLKTHKNAPYHICYGSGDFAADLAALEGGGYLRMGDPQAAPAIGGRRVVFLMHPAMGMIEVLEEKVPEEKGKAV</sequence>
<evidence type="ECO:0000259" key="1">
    <source>
        <dbReference type="PROSITE" id="PS51819"/>
    </source>
</evidence>